<evidence type="ECO:0000256" key="4">
    <source>
        <dbReference type="ARBA" id="ARBA00024778"/>
    </source>
</evidence>
<dbReference type="InterPro" id="IPR019024">
    <property type="entry name" value="RNase_H2_suB_wHTH"/>
</dbReference>
<feature type="compositionally biased region" description="Low complexity" evidence="6">
    <location>
        <begin position="193"/>
        <end position="257"/>
    </location>
</feature>
<dbReference type="Pfam" id="PF17745">
    <property type="entry name" value="Ydr279_N"/>
    <property type="match status" value="1"/>
</dbReference>
<accession>A0A8I2YVK6</accession>
<feature type="domain" description="Rnh202 triple barrel" evidence="9">
    <location>
        <begin position="315"/>
        <end position="391"/>
    </location>
</feature>
<protein>
    <recommendedName>
        <fullName evidence="2">Ribonuclease H2 subunit B</fullName>
    </recommendedName>
    <alternativeName>
        <fullName evidence="5">Ribonuclease HI subunit B</fullName>
    </alternativeName>
</protein>
<dbReference type="OrthoDB" id="29098at2759"/>
<reference evidence="10" key="1">
    <citation type="submission" date="2021-03" db="EMBL/GenBank/DDBJ databases">
        <title>Evolutionary innovations through gain and loss of genes in the ectomycorrhizal Boletales.</title>
        <authorList>
            <person name="Wu G."/>
            <person name="Miyauchi S."/>
            <person name="Morin E."/>
            <person name="Yang Z.-L."/>
            <person name="Xu J."/>
            <person name="Martin F.M."/>
        </authorList>
    </citation>
    <scope>NUCLEOTIDE SEQUENCE</scope>
    <source>
        <strain evidence="10">BR01</strain>
    </source>
</reference>
<dbReference type="EMBL" id="JAGFBS010000007">
    <property type="protein sequence ID" value="KAG6378137.1"/>
    <property type="molecule type" value="Genomic_DNA"/>
</dbReference>
<comment type="subcellular location">
    <subcellularLocation>
        <location evidence="1">Nucleus</location>
    </subcellularLocation>
</comment>
<comment type="function">
    <text evidence="4">Non catalytic subunit of RNase H2, an endonuclease that specifically degrades the RNA of RNA:DNA hybrids. Participates in DNA replication, possibly by mediating the removal of lagging-strand Okazaki fragment RNA primers during DNA replication. Mediates the excision of single ribonucleotides from DNA:RNA duplexes.</text>
</comment>
<keyword evidence="3" id="KW-0539">Nucleus</keyword>
<keyword evidence="7" id="KW-0732">Signal</keyword>
<feature type="region of interest" description="Disordered" evidence="6">
    <location>
        <begin position="93"/>
        <end position="257"/>
    </location>
</feature>
<evidence type="ECO:0000256" key="6">
    <source>
        <dbReference type="SAM" id="MobiDB-lite"/>
    </source>
</evidence>
<dbReference type="Gene3D" id="1.10.20.120">
    <property type="match status" value="1"/>
</dbReference>
<keyword evidence="11" id="KW-1185">Reference proteome</keyword>
<proteinExistence type="predicted"/>
<comment type="caution">
    <text evidence="10">The sequence shown here is derived from an EMBL/GenBank/DDBJ whole genome shotgun (WGS) entry which is preliminary data.</text>
</comment>
<feature type="domain" description="Ribonuclease H2 subunit B wHTH" evidence="8">
    <location>
        <begin position="394"/>
        <end position="555"/>
    </location>
</feature>
<dbReference type="InterPro" id="IPR040456">
    <property type="entry name" value="RNase_H2_suB"/>
</dbReference>
<evidence type="ECO:0000256" key="5">
    <source>
        <dbReference type="ARBA" id="ARBA00033464"/>
    </source>
</evidence>
<evidence type="ECO:0000256" key="3">
    <source>
        <dbReference type="ARBA" id="ARBA00023242"/>
    </source>
</evidence>
<dbReference type="GO" id="GO:0006401">
    <property type="term" value="P:RNA catabolic process"/>
    <property type="evidence" value="ECO:0007669"/>
    <property type="project" value="TreeGrafter"/>
</dbReference>
<dbReference type="GO" id="GO:0005654">
    <property type="term" value="C:nucleoplasm"/>
    <property type="evidence" value="ECO:0007669"/>
    <property type="project" value="TreeGrafter"/>
</dbReference>
<feature type="compositionally biased region" description="Low complexity" evidence="6">
    <location>
        <begin position="131"/>
        <end position="185"/>
    </location>
</feature>
<evidence type="ECO:0000256" key="2">
    <source>
        <dbReference type="ARBA" id="ARBA00019062"/>
    </source>
</evidence>
<name>A0A8I2YVK6_9AGAM</name>
<feature type="chain" id="PRO_5034691043" description="Ribonuclease H2 subunit B" evidence="7">
    <location>
        <begin position="18"/>
        <end position="636"/>
    </location>
</feature>
<dbReference type="AlphaFoldDB" id="A0A8I2YVK6"/>
<dbReference type="Gene3D" id="2.20.25.530">
    <property type="match status" value="1"/>
</dbReference>
<evidence type="ECO:0000313" key="10">
    <source>
        <dbReference type="EMBL" id="KAG6378137.1"/>
    </source>
</evidence>
<gene>
    <name evidence="10" type="ORF">JVT61DRAFT_13825</name>
</gene>
<dbReference type="GO" id="GO:0032299">
    <property type="term" value="C:ribonuclease H2 complex"/>
    <property type="evidence" value="ECO:0007669"/>
    <property type="project" value="InterPro"/>
</dbReference>
<dbReference type="InterPro" id="IPR041195">
    <property type="entry name" value="Rnh202_N"/>
</dbReference>
<feature type="region of interest" description="Disordered" evidence="6">
    <location>
        <begin position="590"/>
        <end position="616"/>
    </location>
</feature>
<evidence type="ECO:0000259" key="8">
    <source>
        <dbReference type="Pfam" id="PF09468"/>
    </source>
</evidence>
<feature type="compositionally biased region" description="Low complexity" evidence="6">
    <location>
        <begin position="102"/>
        <end position="123"/>
    </location>
</feature>
<dbReference type="CDD" id="cd09270">
    <property type="entry name" value="RNase_H2-B"/>
    <property type="match status" value="1"/>
</dbReference>
<dbReference type="Proteomes" id="UP000683000">
    <property type="component" value="Unassembled WGS sequence"/>
</dbReference>
<dbReference type="Pfam" id="PF09468">
    <property type="entry name" value="RNase_H2-Ydr279"/>
    <property type="match status" value="1"/>
</dbReference>
<evidence type="ECO:0000256" key="7">
    <source>
        <dbReference type="SAM" id="SignalP"/>
    </source>
</evidence>
<dbReference type="PANTHER" id="PTHR13383:SF11">
    <property type="entry name" value="RIBONUCLEASE H2 SUBUNIT B"/>
    <property type="match status" value="1"/>
</dbReference>
<sequence>MLSFICLALLLPLGVLSHPLTLVHETTSVSCVIADVNYPNPHETLTLLNRRAIAPPLGLSKRTFADLLVWCHEHRYSTGGMLLARQNPNCPAASGTNGSNQGAIGPASSASGSDGSGSSLNNGSGDGGSNGAAASSVSDPGSSSGTNAASSTSPSSGTSGANNGLSSSDPGSGSGSRTDTTFSGSSGSGTSGTNGVSSSGSGSSGSAPSGSGVASGANQATSGPGTTGSTTSGTNQSTSNPSSTSSPSPSLVASPAPTIPTLATATTASAILATTTSMSLPTTTTTTLATSAAMVTASVAACPPDVIDTLVSQLPDATPHSPHFLRLPHPRTGIASLFLVHEPVHNENEPDQKRVSKILEVQAVEPPNTRSWFNGDEVISDGKLLVMTPVDPLFLLIPILRAIKQLNGGIGSFRPAEDIFEDAARHMTESSMTSPSQDTSMHVRVEDIMKFGALECTKKAMKRLCDVKGKPFVPEITADITVFRYSSEKLTQELRKKAASLSTPPIVEMSRCLVRSLAKDALMEDKHEDLLELGRTKLACEMLGQYLPLDVQEALLATYELSKLDAHVKALAREQSLIVSENTVITKKSKAGATTVSEGAKKRKKDSKGSQGVEKLKKANVSGMSKLSTFFTKKAE</sequence>
<organism evidence="10 11">
    <name type="scientific">Boletus reticuloceps</name>
    <dbReference type="NCBI Taxonomy" id="495285"/>
    <lineage>
        <taxon>Eukaryota</taxon>
        <taxon>Fungi</taxon>
        <taxon>Dikarya</taxon>
        <taxon>Basidiomycota</taxon>
        <taxon>Agaricomycotina</taxon>
        <taxon>Agaricomycetes</taxon>
        <taxon>Agaricomycetidae</taxon>
        <taxon>Boletales</taxon>
        <taxon>Boletineae</taxon>
        <taxon>Boletaceae</taxon>
        <taxon>Boletoideae</taxon>
        <taxon>Boletus</taxon>
    </lineage>
</organism>
<evidence type="ECO:0000259" key="9">
    <source>
        <dbReference type="Pfam" id="PF17745"/>
    </source>
</evidence>
<feature type="signal peptide" evidence="7">
    <location>
        <begin position="1"/>
        <end position="17"/>
    </location>
</feature>
<evidence type="ECO:0000313" key="11">
    <source>
        <dbReference type="Proteomes" id="UP000683000"/>
    </source>
</evidence>
<dbReference type="PANTHER" id="PTHR13383">
    <property type="entry name" value="RIBONUCLEASE H2 SUBUNIT B"/>
    <property type="match status" value="1"/>
</dbReference>
<evidence type="ECO:0000256" key="1">
    <source>
        <dbReference type="ARBA" id="ARBA00004123"/>
    </source>
</evidence>